<dbReference type="RefSeq" id="WP_145141680.1">
    <property type="nucleotide sequence ID" value="NZ_VLKY01000006.1"/>
</dbReference>
<dbReference type="EMBL" id="VLKY01000006">
    <property type="protein sequence ID" value="TWI54388.1"/>
    <property type="molecule type" value="Genomic_DNA"/>
</dbReference>
<name>A0A562QCB9_9PSED</name>
<gene>
    <name evidence="1" type="ORF">IQ22_02255</name>
</gene>
<keyword evidence="2" id="KW-1185">Reference proteome</keyword>
<dbReference type="Proteomes" id="UP000316905">
    <property type="component" value="Unassembled WGS sequence"/>
</dbReference>
<organism evidence="1 2">
    <name type="scientific">Pseudomonas duriflava</name>
    <dbReference type="NCBI Taxonomy" id="459528"/>
    <lineage>
        <taxon>Bacteria</taxon>
        <taxon>Pseudomonadati</taxon>
        <taxon>Pseudomonadota</taxon>
        <taxon>Gammaproteobacteria</taxon>
        <taxon>Pseudomonadales</taxon>
        <taxon>Pseudomonadaceae</taxon>
        <taxon>Pseudomonas</taxon>
    </lineage>
</organism>
<comment type="caution">
    <text evidence="1">The sequence shown here is derived from an EMBL/GenBank/DDBJ whole genome shotgun (WGS) entry which is preliminary data.</text>
</comment>
<dbReference type="AlphaFoldDB" id="A0A562QCB9"/>
<evidence type="ECO:0000313" key="2">
    <source>
        <dbReference type="Proteomes" id="UP000316905"/>
    </source>
</evidence>
<protein>
    <submittedName>
        <fullName evidence="1">Uncharacterized protein</fullName>
    </submittedName>
</protein>
<sequence>MKTRAGSAFLFLSLLVGLGGLSMQEPVINAEAVVTETACPYGYEPYGCFVPFARGGDFSLLSRM</sequence>
<reference evidence="1 2" key="1">
    <citation type="journal article" date="2015" name="Stand. Genomic Sci.">
        <title>Genomic Encyclopedia of Bacterial and Archaeal Type Strains, Phase III: the genomes of soil and plant-associated and newly described type strains.</title>
        <authorList>
            <person name="Whitman W.B."/>
            <person name="Woyke T."/>
            <person name="Klenk H.P."/>
            <person name="Zhou Y."/>
            <person name="Lilburn T.G."/>
            <person name="Beck B.J."/>
            <person name="De Vos P."/>
            <person name="Vandamme P."/>
            <person name="Eisen J.A."/>
            <person name="Garrity G."/>
            <person name="Hugenholtz P."/>
            <person name="Kyrpides N.C."/>
        </authorList>
    </citation>
    <scope>NUCLEOTIDE SEQUENCE [LARGE SCALE GENOMIC DNA]</scope>
    <source>
        <strain evidence="1 2">CGMCC 1.6858</strain>
    </source>
</reference>
<proteinExistence type="predicted"/>
<accession>A0A562QCB9</accession>
<evidence type="ECO:0000313" key="1">
    <source>
        <dbReference type="EMBL" id="TWI54388.1"/>
    </source>
</evidence>